<evidence type="ECO:0000313" key="2">
    <source>
        <dbReference type="EMBL" id="PXV89177.1"/>
    </source>
</evidence>
<dbReference type="Proteomes" id="UP000247523">
    <property type="component" value="Unassembled WGS sequence"/>
</dbReference>
<dbReference type="InterPro" id="IPR001387">
    <property type="entry name" value="Cro/C1-type_HTH"/>
</dbReference>
<name>A0A318EMT9_9FIRM</name>
<feature type="domain" description="HTH cro/C1-type" evidence="1">
    <location>
        <begin position="10"/>
        <end position="64"/>
    </location>
</feature>
<evidence type="ECO:0000259" key="1">
    <source>
        <dbReference type="PROSITE" id="PS50943"/>
    </source>
</evidence>
<reference evidence="2 3" key="1">
    <citation type="submission" date="2018-05" db="EMBL/GenBank/DDBJ databases">
        <title>Genomic Encyclopedia of Type Strains, Phase IV (KMG-IV): sequencing the most valuable type-strain genomes for metagenomic binning, comparative biology and taxonomic classification.</title>
        <authorList>
            <person name="Goeker M."/>
        </authorList>
    </citation>
    <scope>NUCLEOTIDE SEQUENCE [LARGE SCALE GENOMIC DNA]</scope>
    <source>
        <strain evidence="2 3">DSM 28816</strain>
    </source>
</reference>
<protein>
    <submittedName>
        <fullName evidence="2">Helix-turn-helix protein</fullName>
    </submittedName>
</protein>
<evidence type="ECO:0000313" key="3">
    <source>
        <dbReference type="Proteomes" id="UP000247523"/>
    </source>
</evidence>
<dbReference type="Gene3D" id="1.10.260.40">
    <property type="entry name" value="lambda repressor-like DNA-binding domains"/>
    <property type="match status" value="1"/>
</dbReference>
<organism evidence="2 3">
    <name type="scientific">Lachnotalea glycerini</name>
    <dbReference type="NCBI Taxonomy" id="1763509"/>
    <lineage>
        <taxon>Bacteria</taxon>
        <taxon>Bacillati</taxon>
        <taxon>Bacillota</taxon>
        <taxon>Clostridia</taxon>
        <taxon>Lachnospirales</taxon>
        <taxon>Lachnospiraceae</taxon>
        <taxon>Lachnotalea</taxon>
    </lineage>
</organism>
<dbReference type="Pfam" id="PF01381">
    <property type="entry name" value="HTH_3"/>
    <property type="match status" value="1"/>
</dbReference>
<dbReference type="CDD" id="cd00093">
    <property type="entry name" value="HTH_XRE"/>
    <property type="match status" value="1"/>
</dbReference>
<gene>
    <name evidence="2" type="ORF">C8E03_107154</name>
</gene>
<comment type="caution">
    <text evidence="2">The sequence shown here is derived from an EMBL/GenBank/DDBJ whole genome shotgun (WGS) entry which is preliminary data.</text>
</comment>
<dbReference type="RefSeq" id="WP_110291309.1">
    <property type="nucleotide sequence ID" value="NZ_QICS01000007.1"/>
</dbReference>
<dbReference type="SMART" id="SM00530">
    <property type="entry name" value="HTH_XRE"/>
    <property type="match status" value="1"/>
</dbReference>
<dbReference type="AlphaFoldDB" id="A0A318EMT9"/>
<dbReference type="PROSITE" id="PS50943">
    <property type="entry name" value="HTH_CROC1"/>
    <property type="match status" value="1"/>
</dbReference>
<accession>A0A318EMT9</accession>
<dbReference type="SUPFAM" id="SSF47413">
    <property type="entry name" value="lambda repressor-like DNA-binding domains"/>
    <property type="match status" value="1"/>
</dbReference>
<dbReference type="EMBL" id="QICS01000007">
    <property type="protein sequence ID" value="PXV89177.1"/>
    <property type="molecule type" value="Genomic_DNA"/>
</dbReference>
<sequence>MQENDTLIRIKRILELNGWSIYRLAQRSHIPYSSLNNIFLRNTEPTLSTLRKICNGFGISLSEFFNDDIPTSCQDNSFSPEDIELLTLYHSLKRHEQDLLLVYASGLSKQLPK</sequence>
<proteinExistence type="predicted"/>
<dbReference type="GO" id="GO:0003677">
    <property type="term" value="F:DNA binding"/>
    <property type="evidence" value="ECO:0007669"/>
    <property type="project" value="InterPro"/>
</dbReference>
<dbReference type="InterPro" id="IPR010982">
    <property type="entry name" value="Lambda_DNA-bd_dom_sf"/>
</dbReference>